<dbReference type="PROSITE" id="PS51007">
    <property type="entry name" value="CYTC"/>
    <property type="match status" value="2"/>
</dbReference>
<evidence type="ECO:0000256" key="2">
    <source>
        <dbReference type="ARBA" id="ARBA00022723"/>
    </source>
</evidence>
<dbReference type="InterPro" id="IPR009056">
    <property type="entry name" value="Cyt_c-like_dom"/>
</dbReference>
<name>A0ABN5LRR3_9BACT</name>
<protein>
    <recommendedName>
        <fullName evidence="6">Cytochrome c domain-containing protein</fullName>
    </recommendedName>
</protein>
<evidence type="ECO:0000256" key="3">
    <source>
        <dbReference type="ARBA" id="ARBA00023004"/>
    </source>
</evidence>
<feature type="transmembrane region" description="Helical" evidence="5">
    <location>
        <begin position="24"/>
        <end position="43"/>
    </location>
</feature>
<dbReference type="PANTHER" id="PTHR35008">
    <property type="entry name" value="BLL4482 PROTEIN-RELATED"/>
    <property type="match status" value="1"/>
</dbReference>
<dbReference type="Pfam" id="PF00034">
    <property type="entry name" value="Cytochrom_C"/>
    <property type="match status" value="2"/>
</dbReference>
<dbReference type="InterPro" id="IPR036909">
    <property type="entry name" value="Cyt_c-like_dom_sf"/>
</dbReference>
<feature type="domain" description="Cytochrome c" evidence="6">
    <location>
        <begin position="257"/>
        <end position="350"/>
    </location>
</feature>
<evidence type="ECO:0000313" key="7">
    <source>
        <dbReference type="EMBL" id="AWO01964.1"/>
    </source>
</evidence>
<evidence type="ECO:0000256" key="5">
    <source>
        <dbReference type="SAM" id="Phobius"/>
    </source>
</evidence>
<feature type="domain" description="Cytochrome c" evidence="6">
    <location>
        <begin position="112"/>
        <end position="211"/>
    </location>
</feature>
<reference evidence="7 8" key="1">
    <citation type="submission" date="2018-05" db="EMBL/GenBank/DDBJ databases">
        <title>Chitinophaga sp. nov., isolated from rhizosphere soil of Alhagi.</title>
        <authorList>
            <person name="Liu Y."/>
        </authorList>
    </citation>
    <scope>NUCLEOTIDE SEQUENCE [LARGE SCALE GENOMIC DNA]</scope>
    <source>
        <strain evidence="7 8">T22</strain>
    </source>
</reference>
<evidence type="ECO:0000259" key="6">
    <source>
        <dbReference type="PROSITE" id="PS51007"/>
    </source>
</evidence>
<keyword evidence="8" id="KW-1185">Reference proteome</keyword>
<proteinExistence type="predicted"/>
<keyword evidence="1 4" id="KW-0349">Heme</keyword>
<dbReference type="PANTHER" id="PTHR35008:SF4">
    <property type="entry name" value="BLL4482 PROTEIN"/>
    <property type="match status" value="1"/>
</dbReference>
<dbReference type="SUPFAM" id="SSF46626">
    <property type="entry name" value="Cytochrome c"/>
    <property type="match status" value="2"/>
</dbReference>
<organism evidence="7 8">
    <name type="scientific">Chitinophaga alhagiae</name>
    <dbReference type="NCBI Taxonomy" id="2203219"/>
    <lineage>
        <taxon>Bacteria</taxon>
        <taxon>Pseudomonadati</taxon>
        <taxon>Bacteroidota</taxon>
        <taxon>Chitinophagia</taxon>
        <taxon>Chitinophagales</taxon>
        <taxon>Chitinophagaceae</taxon>
        <taxon>Chitinophaga</taxon>
    </lineage>
</organism>
<dbReference type="Proteomes" id="UP000246099">
    <property type="component" value="Chromosome"/>
</dbReference>
<keyword evidence="2 4" id="KW-0479">Metal-binding</keyword>
<feature type="transmembrane region" description="Helical" evidence="5">
    <location>
        <begin position="64"/>
        <end position="86"/>
    </location>
</feature>
<keyword evidence="5" id="KW-0812">Transmembrane</keyword>
<sequence>MVKTGMVCKKCVVGDDVHRMRSCFWGHVVNPFFVYVYPFVVPVGARPRNNFAVIKITTNMLRKILKWTGGIIATFIGALLIFYFVMHIYVNNKRAKTYNVEVRMLEIPSDSATIAEGAHIYATKGCGDCHGDNGAGKFFMQDKMIGAISGTNLTAGKGGRPADQGAREWLLALRHGLKRDYKPLLVMPSYEYYKMSDHDISSLVAYLESLPPVDHEVPPATLGPLGTVLSGLDKLPLIPADKIDHGFRSPAKVERTVSAEYGQYLSMSCTGCHSPSLKGGDSPIPGGTPVRDITTTGNIGKWSMPEFVTALRTGKTPDGRQLKNEDMPWKMTNQYTDGELEAIYLYLKTL</sequence>
<accession>A0ABN5LRR3</accession>
<evidence type="ECO:0000256" key="1">
    <source>
        <dbReference type="ARBA" id="ARBA00022617"/>
    </source>
</evidence>
<evidence type="ECO:0000256" key="4">
    <source>
        <dbReference type="PROSITE-ProRule" id="PRU00433"/>
    </source>
</evidence>
<keyword evidence="5" id="KW-1133">Transmembrane helix</keyword>
<dbReference type="Gene3D" id="1.10.760.10">
    <property type="entry name" value="Cytochrome c-like domain"/>
    <property type="match status" value="2"/>
</dbReference>
<keyword evidence="3 4" id="KW-0408">Iron</keyword>
<dbReference type="EMBL" id="CP029600">
    <property type="protein sequence ID" value="AWO01964.1"/>
    <property type="molecule type" value="Genomic_DNA"/>
</dbReference>
<gene>
    <name evidence="7" type="ORF">DLD77_09775</name>
</gene>
<keyword evidence="5" id="KW-0472">Membrane</keyword>
<dbReference type="InterPro" id="IPR051459">
    <property type="entry name" value="Cytochrome_c-type_DH"/>
</dbReference>
<evidence type="ECO:0000313" key="8">
    <source>
        <dbReference type="Proteomes" id="UP000246099"/>
    </source>
</evidence>